<evidence type="ECO:0000256" key="16">
    <source>
        <dbReference type="ARBA" id="ARBA00044900"/>
    </source>
</evidence>
<gene>
    <name evidence="27" type="ORF">I2I01_03095</name>
</gene>
<evidence type="ECO:0000256" key="14">
    <source>
        <dbReference type="ARBA" id="ARBA00044898"/>
    </source>
</evidence>
<comment type="catalytic activity">
    <reaction evidence="19">
        <text>L-alanyl-L-lysine(out) = L-alanyl-L-lysine(in)</text>
        <dbReference type="Rhea" id="RHEA:79415"/>
        <dbReference type="ChEBI" id="CHEBI:192470"/>
    </reaction>
</comment>
<feature type="transmembrane region" description="Helical" evidence="25">
    <location>
        <begin position="221"/>
        <end position="242"/>
    </location>
</feature>
<dbReference type="PROSITE" id="PS50850">
    <property type="entry name" value="MFS"/>
    <property type="match status" value="1"/>
</dbReference>
<evidence type="ECO:0000256" key="3">
    <source>
        <dbReference type="ARBA" id="ARBA00022448"/>
    </source>
</evidence>
<comment type="catalytic activity">
    <reaction evidence="11">
        <text>L-alpha-aminoacyl-L-histidine(out) = L-alpha-aminoacyl-L-histidine(in)</text>
        <dbReference type="Rhea" id="RHEA:79375"/>
        <dbReference type="ChEBI" id="CHEBI:229967"/>
    </reaction>
</comment>
<dbReference type="InterPro" id="IPR036259">
    <property type="entry name" value="MFS_trans_sf"/>
</dbReference>
<evidence type="ECO:0000256" key="21">
    <source>
        <dbReference type="ARBA" id="ARBA00044985"/>
    </source>
</evidence>
<evidence type="ECO:0000256" key="4">
    <source>
        <dbReference type="ARBA" id="ARBA00022692"/>
    </source>
</evidence>
<organism evidence="27 28">
    <name type="scientific">Hymenobacter properus</name>
    <dbReference type="NCBI Taxonomy" id="2791026"/>
    <lineage>
        <taxon>Bacteria</taxon>
        <taxon>Pseudomonadati</taxon>
        <taxon>Bacteroidota</taxon>
        <taxon>Cytophagia</taxon>
        <taxon>Cytophagales</taxon>
        <taxon>Hymenobacteraceae</taxon>
        <taxon>Hymenobacter</taxon>
    </lineage>
</organism>
<evidence type="ECO:0000256" key="9">
    <source>
        <dbReference type="ARBA" id="ARBA00044878"/>
    </source>
</evidence>
<dbReference type="InterPro" id="IPR020846">
    <property type="entry name" value="MFS_dom"/>
</dbReference>
<evidence type="ECO:0000256" key="1">
    <source>
        <dbReference type="ARBA" id="ARBA00004155"/>
    </source>
</evidence>
<reference evidence="27 28" key="1">
    <citation type="submission" date="2020-11" db="EMBL/GenBank/DDBJ databases">
        <authorList>
            <person name="Kim M.K."/>
        </authorList>
    </citation>
    <scope>NUCLEOTIDE SEQUENCE [LARGE SCALE GENOMIC DNA]</scope>
    <source>
        <strain evidence="27 28">BT439</strain>
    </source>
</reference>
<dbReference type="PANTHER" id="PTHR23512">
    <property type="entry name" value="MAJOR FACILITATOR SUPERFAMILY DOMAIN-CONTAINING PROTEIN 1"/>
    <property type="match status" value="1"/>
</dbReference>
<dbReference type="InterPro" id="IPR011701">
    <property type="entry name" value="MFS"/>
</dbReference>
<dbReference type="Gene3D" id="1.20.1250.20">
    <property type="entry name" value="MFS general substrate transporter like domains"/>
    <property type="match status" value="2"/>
</dbReference>
<dbReference type="GO" id="GO:0022857">
    <property type="term" value="F:transmembrane transporter activity"/>
    <property type="evidence" value="ECO:0007669"/>
    <property type="project" value="InterPro"/>
</dbReference>
<comment type="catalytic activity">
    <reaction evidence="9">
        <text>L-histidyl-glycine(out) = L-histidyl-glycine(in)</text>
        <dbReference type="Rhea" id="RHEA:79395"/>
        <dbReference type="ChEBI" id="CHEBI:229957"/>
    </reaction>
</comment>
<feature type="transmembrane region" description="Helical" evidence="25">
    <location>
        <begin position="312"/>
        <end position="333"/>
    </location>
</feature>
<dbReference type="InterPro" id="IPR052187">
    <property type="entry name" value="MFSD1"/>
</dbReference>
<keyword evidence="6 25" id="KW-0472">Membrane</keyword>
<evidence type="ECO:0000256" key="22">
    <source>
        <dbReference type="ARBA" id="ARBA00045018"/>
    </source>
</evidence>
<evidence type="ECO:0000256" key="8">
    <source>
        <dbReference type="ARBA" id="ARBA00044876"/>
    </source>
</evidence>
<feature type="transmembrane region" description="Helical" evidence="25">
    <location>
        <begin position="81"/>
        <end position="104"/>
    </location>
</feature>
<evidence type="ECO:0000256" key="20">
    <source>
        <dbReference type="ARBA" id="ARBA00044924"/>
    </source>
</evidence>
<comment type="function">
    <text evidence="23">Lysosomal dipeptide uniporter that selectively exports lysine, arginine or histidine-containing dipeptides with a net positive charge from the lysosome lumen into the cytosol. Could play a role in a specific type of protein O-glycosylation indirectly regulating macrophages migration and tissue invasion. Also essential for liver homeostasis.</text>
</comment>
<evidence type="ECO:0000256" key="18">
    <source>
        <dbReference type="ARBA" id="ARBA00044912"/>
    </source>
</evidence>
<keyword evidence="3" id="KW-0813">Transport</keyword>
<evidence type="ECO:0000256" key="15">
    <source>
        <dbReference type="ARBA" id="ARBA00044899"/>
    </source>
</evidence>
<dbReference type="PANTHER" id="PTHR23512:SF3">
    <property type="entry name" value="MAJOR FACILITATOR SUPERFAMILY DOMAIN-CONTAINING PROTEIN 1"/>
    <property type="match status" value="1"/>
</dbReference>
<comment type="catalytic activity">
    <reaction evidence="15">
        <text>L-arginyl-L-alpha-amino acid(out) = L-arginyl-L-alpha-amino acid(in)</text>
        <dbReference type="Rhea" id="RHEA:79371"/>
        <dbReference type="ChEBI" id="CHEBI:84315"/>
    </reaction>
</comment>
<proteinExistence type="inferred from homology"/>
<feature type="transmembrane region" description="Helical" evidence="25">
    <location>
        <begin position="139"/>
        <end position="158"/>
    </location>
</feature>
<feature type="transmembrane region" description="Helical" evidence="25">
    <location>
        <begin position="110"/>
        <end position="127"/>
    </location>
</feature>
<comment type="catalytic activity">
    <reaction evidence="20">
        <text>L-lysyl-glycine(out) = L-lysyl-glycine(in)</text>
        <dbReference type="Rhea" id="RHEA:79407"/>
        <dbReference type="ChEBI" id="CHEBI:191202"/>
    </reaction>
</comment>
<sequence length="425" mass="44304">MDLTETPARTRPYVIAWVFSLIFYFLEYAVRSGPAVMIPELARTFGVDAVGVGAILGTYYYTYSVTGLVAGVALDRTGAKYALPTGIAMVALGCLLFALPGATAGNSGRLLQGAGSAFAFTGSVYLASRGFRAQSLATAIGATQCLGMLGGALGQSLVGPLIHGGFDVRVFWVLMGLANLATGVALYFITPNDANEQARQPAAQGGLLQPYKIVFSNPQSYLCGLVAGLLFAPTTIFAMNWGVAALQQDQRLSYAAAIWACSMVPLGWVVGCPALGWLADRLGRRKPVIWLGAGGMVLLGLQQLYLPALLPLPVSLLLFGIASGAAMIPYSIIKEANPDHVKGSATGAMNFLTFGVSAVLGPLFARLYGQSLGLADPAAHFERGGLFWIACTCLALLASLLLRETGAAARPATSMPATNPSPALT</sequence>
<evidence type="ECO:0000256" key="25">
    <source>
        <dbReference type="SAM" id="Phobius"/>
    </source>
</evidence>
<evidence type="ECO:0000256" key="12">
    <source>
        <dbReference type="ARBA" id="ARBA00044891"/>
    </source>
</evidence>
<feature type="domain" description="Major facilitator superfamily (MFS) profile" evidence="26">
    <location>
        <begin position="13"/>
        <end position="407"/>
    </location>
</feature>
<dbReference type="Pfam" id="PF07690">
    <property type="entry name" value="MFS_1"/>
    <property type="match status" value="1"/>
</dbReference>
<evidence type="ECO:0000256" key="11">
    <source>
        <dbReference type="ARBA" id="ARBA00044884"/>
    </source>
</evidence>
<comment type="subunit">
    <text evidence="24">Homodimer. Interacts with lysosomal protein GLMP (via lumenal domain); the interaction starts while both proteins are still in the endoplasmic reticulum and is required for stabilization of MFSD1 in lysosomes but has no direct effect on its targeting to lysosomes or transporter activity.</text>
</comment>
<evidence type="ECO:0000256" key="19">
    <source>
        <dbReference type="ARBA" id="ARBA00044919"/>
    </source>
</evidence>
<dbReference type="EMBL" id="JADQDP010000001">
    <property type="protein sequence ID" value="MBF9140603.1"/>
    <property type="molecule type" value="Genomic_DNA"/>
</dbReference>
<comment type="catalytic activity">
    <reaction evidence="14">
        <text>L-aspartyl-L-lysine(out) = L-aspartyl-L-lysine(in)</text>
        <dbReference type="Rhea" id="RHEA:79411"/>
        <dbReference type="ChEBI" id="CHEBI:229953"/>
    </reaction>
</comment>
<protein>
    <recommendedName>
        <fullName evidence="21">Lysosomal dipeptide transporter MFSD1</fullName>
    </recommendedName>
    <alternativeName>
        <fullName evidence="22">Major facilitator superfamily domain-containing protein 1</fullName>
    </alternativeName>
</protein>
<evidence type="ECO:0000256" key="24">
    <source>
        <dbReference type="ARBA" id="ARBA00046376"/>
    </source>
</evidence>
<evidence type="ECO:0000256" key="7">
    <source>
        <dbReference type="ARBA" id="ARBA00023228"/>
    </source>
</evidence>
<comment type="catalytic activity">
    <reaction evidence="16">
        <text>L-lysyl-L-lysine(out) = L-lysyl-L-lysine(in)</text>
        <dbReference type="Rhea" id="RHEA:79403"/>
        <dbReference type="ChEBI" id="CHEBI:229956"/>
    </reaction>
</comment>
<dbReference type="CDD" id="cd06174">
    <property type="entry name" value="MFS"/>
    <property type="match status" value="1"/>
</dbReference>
<dbReference type="SUPFAM" id="SSF103473">
    <property type="entry name" value="MFS general substrate transporter"/>
    <property type="match status" value="1"/>
</dbReference>
<comment type="catalytic activity">
    <reaction evidence="18">
        <text>L-histidyl-L-alpha-amino acid(out) = L-histidyl-L-alpha-amino acid(in)</text>
        <dbReference type="Rhea" id="RHEA:79379"/>
        <dbReference type="ChEBI" id="CHEBI:229964"/>
    </reaction>
</comment>
<feature type="transmembrane region" description="Helical" evidence="25">
    <location>
        <begin position="288"/>
        <end position="306"/>
    </location>
</feature>
<feature type="transmembrane region" description="Helical" evidence="25">
    <location>
        <begin position="170"/>
        <end position="189"/>
    </location>
</feature>
<dbReference type="PROSITE" id="PS00216">
    <property type="entry name" value="SUGAR_TRANSPORT_1"/>
    <property type="match status" value="1"/>
</dbReference>
<evidence type="ECO:0000256" key="23">
    <source>
        <dbReference type="ARBA" id="ARBA00045709"/>
    </source>
</evidence>
<name>A0A931BDN0_9BACT</name>
<evidence type="ECO:0000313" key="27">
    <source>
        <dbReference type="EMBL" id="MBF9140603.1"/>
    </source>
</evidence>
<comment type="catalytic activity">
    <reaction evidence="13">
        <text>L-alpha-aminoacyl-L-lysine(out) = L-alpha-aminoacyl-L-lysine(in)</text>
        <dbReference type="Rhea" id="RHEA:79383"/>
        <dbReference type="ChEBI" id="CHEBI:229966"/>
    </reaction>
</comment>
<comment type="catalytic activity">
    <reaction evidence="8">
        <text>L-lysyl-L-alanine(out) = L-lysyl-L-alanine(in)</text>
        <dbReference type="Rhea" id="RHEA:79399"/>
        <dbReference type="ChEBI" id="CHEBI:229954"/>
    </reaction>
</comment>
<keyword evidence="4 25" id="KW-0812">Transmembrane</keyword>
<comment type="caution">
    <text evidence="27">The sequence shown here is derived from an EMBL/GenBank/DDBJ whole genome shotgun (WGS) entry which is preliminary data.</text>
</comment>
<feature type="transmembrane region" description="Helical" evidence="25">
    <location>
        <begin position="345"/>
        <end position="365"/>
    </location>
</feature>
<dbReference type="Proteomes" id="UP000645610">
    <property type="component" value="Unassembled WGS sequence"/>
</dbReference>
<feature type="transmembrane region" description="Helical" evidence="25">
    <location>
        <begin position="385"/>
        <end position="402"/>
    </location>
</feature>
<evidence type="ECO:0000256" key="10">
    <source>
        <dbReference type="ARBA" id="ARBA00044881"/>
    </source>
</evidence>
<keyword evidence="28" id="KW-1185">Reference proteome</keyword>
<evidence type="ECO:0000256" key="6">
    <source>
        <dbReference type="ARBA" id="ARBA00023136"/>
    </source>
</evidence>
<comment type="subcellular location">
    <subcellularLocation>
        <location evidence="1">Lysosome membrane</location>
        <topology evidence="1">Multi-pass membrane protein</topology>
    </subcellularLocation>
</comment>
<evidence type="ECO:0000256" key="13">
    <source>
        <dbReference type="ARBA" id="ARBA00044893"/>
    </source>
</evidence>
<keyword evidence="7" id="KW-0458">Lysosome</keyword>
<evidence type="ECO:0000256" key="17">
    <source>
        <dbReference type="ARBA" id="ARBA00044903"/>
    </source>
</evidence>
<keyword evidence="5 25" id="KW-1133">Transmembrane helix</keyword>
<feature type="transmembrane region" description="Helical" evidence="25">
    <location>
        <begin position="12"/>
        <end position="30"/>
    </location>
</feature>
<evidence type="ECO:0000256" key="2">
    <source>
        <dbReference type="ARBA" id="ARBA00008335"/>
    </source>
</evidence>
<feature type="transmembrane region" description="Helical" evidence="25">
    <location>
        <begin position="254"/>
        <end position="276"/>
    </location>
</feature>
<comment type="catalytic activity">
    <reaction evidence="17">
        <text>L-arginyl-glycine(out) = L-arginyl-glycine(in)</text>
        <dbReference type="Rhea" id="RHEA:79391"/>
        <dbReference type="ChEBI" id="CHEBI:229955"/>
    </reaction>
</comment>
<dbReference type="GO" id="GO:0005765">
    <property type="term" value="C:lysosomal membrane"/>
    <property type="evidence" value="ECO:0007669"/>
    <property type="project" value="UniProtKB-SubCell"/>
</dbReference>
<dbReference type="AlphaFoldDB" id="A0A931BDN0"/>
<evidence type="ECO:0000256" key="5">
    <source>
        <dbReference type="ARBA" id="ARBA00022989"/>
    </source>
</evidence>
<dbReference type="RefSeq" id="WP_196284945.1">
    <property type="nucleotide sequence ID" value="NZ_JADQDP010000001.1"/>
</dbReference>
<comment type="catalytic activity">
    <reaction evidence="12">
        <text>L-lysyl-L-alpha-amino acid(out) = L-lysyl-L-alpha-amino acid(in)</text>
        <dbReference type="Rhea" id="RHEA:79387"/>
        <dbReference type="ChEBI" id="CHEBI:229965"/>
    </reaction>
</comment>
<dbReference type="InterPro" id="IPR005829">
    <property type="entry name" value="Sugar_transporter_CS"/>
</dbReference>
<comment type="similarity">
    <text evidence="2">Belongs to the major facilitator superfamily.</text>
</comment>
<evidence type="ECO:0000259" key="26">
    <source>
        <dbReference type="PROSITE" id="PS50850"/>
    </source>
</evidence>
<comment type="catalytic activity">
    <reaction evidence="10">
        <text>L-alpha-aminoacyl-L-arginine(out) = L-alpha-aminoacyl-L-arginine(in)</text>
        <dbReference type="Rhea" id="RHEA:79367"/>
        <dbReference type="ChEBI" id="CHEBI:229968"/>
    </reaction>
</comment>
<feature type="transmembrane region" description="Helical" evidence="25">
    <location>
        <begin position="50"/>
        <end position="74"/>
    </location>
</feature>
<evidence type="ECO:0000313" key="28">
    <source>
        <dbReference type="Proteomes" id="UP000645610"/>
    </source>
</evidence>
<accession>A0A931BDN0</accession>